<name>A0AAU9J2N3_9CILI</name>
<proteinExistence type="predicted"/>
<protein>
    <submittedName>
        <fullName evidence="1">Uncharacterized protein</fullName>
    </submittedName>
</protein>
<evidence type="ECO:0000313" key="1">
    <source>
        <dbReference type="EMBL" id="CAG9322403.1"/>
    </source>
</evidence>
<organism evidence="1 2">
    <name type="scientific">Blepharisma stoltei</name>
    <dbReference type="NCBI Taxonomy" id="1481888"/>
    <lineage>
        <taxon>Eukaryota</taxon>
        <taxon>Sar</taxon>
        <taxon>Alveolata</taxon>
        <taxon>Ciliophora</taxon>
        <taxon>Postciliodesmatophora</taxon>
        <taxon>Heterotrichea</taxon>
        <taxon>Heterotrichida</taxon>
        <taxon>Blepharismidae</taxon>
        <taxon>Blepharisma</taxon>
    </lineage>
</organism>
<keyword evidence="2" id="KW-1185">Reference proteome</keyword>
<dbReference type="EMBL" id="CAJZBQ010000032">
    <property type="protein sequence ID" value="CAG9322403.1"/>
    <property type="molecule type" value="Genomic_DNA"/>
</dbReference>
<evidence type="ECO:0000313" key="2">
    <source>
        <dbReference type="Proteomes" id="UP001162131"/>
    </source>
</evidence>
<accession>A0AAU9J2N3</accession>
<gene>
    <name evidence="1" type="ORF">BSTOLATCC_MIC31537</name>
</gene>
<reference evidence="1" key="1">
    <citation type="submission" date="2021-09" db="EMBL/GenBank/DDBJ databases">
        <authorList>
            <consortium name="AG Swart"/>
            <person name="Singh M."/>
            <person name="Singh A."/>
            <person name="Seah K."/>
            <person name="Emmerich C."/>
        </authorList>
    </citation>
    <scope>NUCLEOTIDE SEQUENCE</scope>
    <source>
        <strain evidence="1">ATCC30299</strain>
    </source>
</reference>
<dbReference type="AlphaFoldDB" id="A0AAU9J2N3"/>
<dbReference type="Proteomes" id="UP001162131">
    <property type="component" value="Unassembled WGS sequence"/>
</dbReference>
<sequence>MQTDQMHFLKLLELASKNNIITLLIPNTIIYGFGFNSLTLIKNNERSLEFKRITEEQFKENLQFIGEDDSEFPFAVFKTNFKLNLAMTKEDAFNIGKSFMKDNISFSLQTFIVCPNTNAQIVRVQWSKCNGFFAKVIRNQFPYTQKSISKKVLSKAYLSDDFQNIFEKYDIIESSFLIVQKIISKPAKLSQGTIVLAHQINFIKVLLEESILNSTKLIKISGDFIQDENENWYFLNIHSYATAPILRNNATIRPTTAISEPFHSRMPSSPGCQTIGYYSSCGSPKTVCDKYQRTFDFRSTRDKIYTPNSRKCSYSAIKSPLRPLNFIKNLDNEARLLEKKLEHDVNDLIDKDKIKPLKFMTYKKWIKRRDDRLPDQPLERLFAERISSNKNIMQRRYNKGIKNLKNMVQSMNNIVMNNVFSGEYMAKQVAKMLLQKLYKLPGGRLISNKRKTRFVAHRAQKGLARLAELCAEEELETVNTKFEQLQKIVLRSKERRRLTELDTNNSNE</sequence>
<comment type="caution">
    <text evidence="1">The sequence shown here is derived from an EMBL/GenBank/DDBJ whole genome shotgun (WGS) entry which is preliminary data.</text>
</comment>